<dbReference type="CDD" id="cd09272">
    <property type="entry name" value="RNase_HI_RT_Ty1"/>
    <property type="match status" value="1"/>
</dbReference>
<feature type="region of interest" description="Disordered" evidence="1">
    <location>
        <begin position="358"/>
        <end position="398"/>
    </location>
</feature>
<keyword evidence="4" id="KW-1185">Reference proteome</keyword>
<feature type="compositionally biased region" description="Basic residues" evidence="1">
    <location>
        <begin position="676"/>
        <end position="694"/>
    </location>
</feature>
<reference evidence="3" key="1">
    <citation type="journal article" date="2022" name="Int. J. Mol. Sci.">
        <title>Draft Genome of Tanacetum Coccineum: Genomic Comparison of Closely Related Tanacetum-Family Plants.</title>
        <authorList>
            <person name="Yamashiro T."/>
            <person name="Shiraishi A."/>
            <person name="Nakayama K."/>
            <person name="Satake H."/>
        </authorList>
    </citation>
    <scope>NUCLEOTIDE SEQUENCE</scope>
</reference>
<proteinExistence type="predicted"/>
<feature type="compositionally biased region" description="Basic and acidic residues" evidence="1">
    <location>
        <begin position="656"/>
        <end position="675"/>
    </location>
</feature>
<evidence type="ECO:0000256" key="1">
    <source>
        <dbReference type="SAM" id="MobiDB-lite"/>
    </source>
</evidence>
<comment type="caution">
    <text evidence="3">The sequence shown here is derived from an EMBL/GenBank/DDBJ whole genome shotgun (WGS) entry which is preliminary data.</text>
</comment>
<feature type="compositionally biased region" description="Basic residues" evidence="1">
    <location>
        <begin position="382"/>
        <end position="392"/>
    </location>
</feature>
<organism evidence="3 4">
    <name type="scientific">Tanacetum coccineum</name>
    <dbReference type="NCBI Taxonomy" id="301880"/>
    <lineage>
        <taxon>Eukaryota</taxon>
        <taxon>Viridiplantae</taxon>
        <taxon>Streptophyta</taxon>
        <taxon>Embryophyta</taxon>
        <taxon>Tracheophyta</taxon>
        <taxon>Spermatophyta</taxon>
        <taxon>Magnoliopsida</taxon>
        <taxon>eudicotyledons</taxon>
        <taxon>Gunneridae</taxon>
        <taxon>Pentapetalae</taxon>
        <taxon>asterids</taxon>
        <taxon>campanulids</taxon>
        <taxon>Asterales</taxon>
        <taxon>Asteraceae</taxon>
        <taxon>Asteroideae</taxon>
        <taxon>Anthemideae</taxon>
        <taxon>Anthemidinae</taxon>
        <taxon>Tanacetum</taxon>
    </lineage>
</organism>
<dbReference type="InterPro" id="IPR013103">
    <property type="entry name" value="RVT_2"/>
</dbReference>
<dbReference type="EMBL" id="BQNB010017474">
    <property type="protein sequence ID" value="GJT63599.1"/>
    <property type="molecule type" value="Genomic_DNA"/>
</dbReference>
<dbReference type="PANTHER" id="PTHR11439:SF495">
    <property type="entry name" value="REVERSE TRANSCRIPTASE, RNA-DEPENDENT DNA POLYMERASE-RELATED"/>
    <property type="match status" value="1"/>
</dbReference>
<protein>
    <submittedName>
        <fullName evidence="3">Ribonuclease H-like domain-containing protein</fullName>
    </submittedName>
</protein>
<feature type="domain" description="Reverse transcriptase Ty1/copia-type" evidence="2">
    <location>
        <begin position="2"/>
        <end position="76"/>
    </location>
</feature>
<gene>
    <name evidence="3" type="ORF">Tco_1015079</name>
</gene>
<dbReference type="Pfam" id="PF07727">
    <property type="entry name" value="RVT_2"/>
    <property type="match status" value="1"/>
</dbReference>
<sequence length="894" mass="103517">MDDIIFGSTKRSWCDEFEALMKSRFQMSSMGELTFFLRLQVKQKEDGIFISQDKYVAEILKKFDFASVKTASTPIETQKPLVKDEEDADVDVTLKTSHLNVVKRIFRYLKGKLKLGLWYPKVSSFDLDAYSDSDYVGANCDRMNLTYRGCQFLNRRLISWQCKKQTIMATSTTEAEYVAAVNCCGQVLWIQNQMHHFIRDAYEKKLIQVLNIHTDDNVDDLLTKAFDSYLGSRVQLKRAIDGTKELLLPNFFNFWLTKVSTDRLIVSTDRQSLYRYKAVGENTAKGLNCWNSASSDRSLSGNEDGLTLQSVYDLCVSLCKQVTIQAKQIKDLKARIKKLKKKARPMITHHKAWMKSVSMKTRLSGKKSMQKKWMQKESVSKQGRKTAKSKPTTHKDQAFDDLDDFDAMDYMETEDAHKENGVSTEDQVSIVKPDEGTDKLKVSTDKIDEGIAELKNGNSDENATPTATPTIFGDDETIAEFLVSMSQNKAKQKGVEIKDAKDSDRQDNIEEKKSWAGIARGATKAALIRDYDDILLRIKVDNSALDCARIQRKKERKKFTIEERAKLLHDTIAAQRKFLAQQREAEIRSIPPTRTQLRNQMMTYLKHVGGKKHSDLKTKNFKEIQVLYEKIKRFDENFIAIGSAEDERLIKDVNKKATGKKKDDSIKKESKEKESTRKRKLGTRKKMKSRKRRFRQDTSQDDQTDSEKENDELRLCLTIALDEDKEVDYEILNKKYPIIEWKSDNRQKRYFSTLMRVLSIFDRDDLNVVYQLVMDRYQDEIPEGFDRVLWGDLMIMFNPDNEDEFWNSQQDWNVVSWKLHGSSGVHTLMTEAGLVIYMLVEKKYPLRKKVLLQMLELKLESEEDSTMALELIRFVKKIVAELEPEDSDGDEEDL</sequence>
<accession>A0ABQ5FKB7</accession>
<feature type="region of interest" description="Disordered" evidence="1">
    <location>
        <begin position="656"/>
        <end position="707"/>
    </location>
</feature>
<evidence type="ECO:0000313" key="3">
    <source>
        <dbReference type="EMBL" id="GJT63599.1"/>
    </source>
</evidence>
<dbReference type="Proteomes" id="UP001151760">
    <property type="component" value="Unassembled WGS sequence"/>
</dbReference>
<name>A0ABQ5FKB7_9ASTR</name>
<reference evidence="3" key="2">
    <citation type="submission" date="2022-01" db="EMBL/GenBank/DDBJ databases">
        <authorList>
            <person name="Yamashiro T."/>
            <person name="Shiraishi A."/>
            <person name="Satake H."/>
            <person name="Nakayama K."/>
        </authorList>
    </citation>
    <scope>NUCLEOTIDE SEQUENCE</scope>
</reference>
<evidence type="ECO:0000259" key="2">
    <source>
        <dbReference type="Pfam" id="PF07727"/>
    </source>
</evidence>
<dbReference type="PANTHER" id="PTHR11439">
    <property type="entry name" value="GAG-POL-RELATED RETROTRANSPOSON"/>
    <property type="match status" value="1"/>
</dbReference>
<evidence type="ECO:0000313" key="4">
    <source>
        <dbReference type="Proteomes" id="UP001151760"/>
    </source>
</evidence>